<feature type="transmembrane region" description="Helical" evidence="1">
    <location>
        <begin position="48"/>
        <end position="64"/>
    </location>
</feature>
<reference evidence="2" key="1">
    <citation type="submission" date="2010-02" db="EMBL/GenBank/DDBJ databases">
        <authorList>
            <person name="Genoscope - CEA"/>
        </authorList>
    </citation>
    <scope>NUCLEOTIDE SEQUENCE</scope>
    <source>
        <plasmid evidence="2">VIBNI_pA</plasmid>
    </source>
</reference>
<accession>A0A9P1NK99</accession>
<keyword evidence="2" id="KW-0614">Plasmid</keyword>
<geneLocation type="plasmid" evidence="2">
    <name>VIBNI_pA</name>
</geneLocation>
<name>A0A9P1NK99_9VIBR</name>
<gene>
    <name evidence="2" type="ORF">VIBNI_0154</name>
</gene>
<sequence length="103" mass="12346">MVCNGVSRYACLIIHYVGKLVKNDLYFRWLIQIVMTDIFLRIRPYECLLFLSLPLFLIIHTMISKHMRTIHLSKVIIINQYVKEKNDYCRRRSQTATHAKNLF</sequence>
<keyword evidence="1" id="KW-1133">Transmembrane helix</keyword>
<dbReference type="EMBL" id="FP893246">
    <property type="protein sequence ID" value="CBJ93180.1"/>
    <property type="molecule type" value="Genomic_DNA"/>
</dbReference>
<dbReference type="AlphaFoldDB" id="A0A9P1NK99"/>
<keyword evidence="1" id="KW-0812">Transmembrane</keyword>
<keyword evidence="1" id="KW-0472">Membrane</keyword>
<evidence type="ECO:0000256" key="1">
    <source>
        <dbReference type="SAM" id="Phobius"/>
    </source>
</evidence>
<protein>
    <submittedName>
        <fullName evidence="2">Uncharacterized protein</fullName>
    </submittedName>
</protein>
<evidence type="ECO:0000313" key="2">
    <source>
        <dbReference type="EMBL" id="CBJ93180.1"/>
    </source>
</evidence>
<proteinExistence type="predicted"/>
<organism evidence="2">
    <name type="scientific">Vibrio nigripulchritudo</name>
    <dbReference type="NCBI Taxonomy" id="28173"/>
    <lineage>
        <taxon>Bacteria</taxon>
        <taxon>Pseudomonadati</taxon>
        <taxon>Pseudomonadota</taxon>
        <taxon>Gammaproteobacteria</taxon>
        <taxon>Vibrionales</taxon>
        <taxon>Vibrionaceae</taxon>
        <taxon>Vibrio</taxon>
    </lineage>
</organism>